<gene>
    <name evidence="3" type="primary">LOC108627392</name>
</gene>
<dbReference type="Pfam" id="PF13843">
    <property type="entry name" value="DDE_Tnp_1_7"/>
    <property type="match status" value="1"/>
</dbReference>
<accession>A0AAJ7J4W9</accession>
<name>A0AAJ7J4W9_9HYME</name>
<dbReference type="KEGG" id="ccal:108627392"/>
<protein>
    <submittedName>
        <fullName evidence="3">PiggyBac transposable element-derived protein 4-like</fullName>
    </submittedName>
</protein>
<reference evidence="3" key="1">
    <citation type="submission" date="2025-08" db="UniProtKB">
        <authorList>
            <consortium name="RefSeq"/>
        </authorList>
    </citation>
    <scope>IDENTIFICATION</scope>
    <source>
        <tissue evidence="3">Whole body</tissue>
    </source>
</reference>
<dbReference type="RefSeq" id="XP_017884089.1">
    <property type="nucleotide sequence ID" value="XM_018028600.1"/>
</dbReference>
<evidence type="ECO:0000313" key="3">
    <source>
        <dbReference type="RefSeq" id="XP_017884089.1"/>
    </source>
</evidence>
<evidence type="ECO:0000313" key="2">
    <source>
        <dbReference type="Proteomes" id="UP000694925"/>
    </source>
</evidence>
<dbReference type="Proteomes" id="UP000694925">
    <property type="component" value="Unplaced"/>
</dbReference>
<dbReference type="PANTHER" id="PTHR46599">
    <property type="entry name" value="PIGGYBAC TRANSPOSABLE ELEMENT-DERIVED PROTEIN 4"/>
    <property type="match status" value="1"/>
</dbReference>
<keyword evidence="2" id="KW-1185">Reference proteome</keyword>
<evidence type="ECO:0000259" key="1">
    <source>
        <dbReference type="Pfam" id="PF13843"/>
    </source>
</evidence>
<sequence length="174" mass="20164">MIISEDVPSTSIGKSGQIVMKLLEPYLGKGHTLVTDNWYSSPSLFLLLHRNITNAYGTVRKNRLGKNRSELDKKINKGECIFRSEKNVLALKWMDKREVWMISTYHCPNMIETDKINYVTKEKIVKSQCILDYNKTMGTVDKVDQVLYILNSTRKSLKYYLKLQVLSSIHTEQI</sequence>
<dbReference type="GeneID" id="108627392"/>
<organism evidence="2 3">
    <name type="scientific">Ceratina calcarata</name>
    <dbReference type="NCBI Taxonomy" id="156304"/>
    <lineage>
        <taxon>Eukaryota</taxon>
        <taxon>Metazoa</taxon>
        <taxon>Ecdysozoa</taxon>
        <taxon>Arthropoda</taxon>
        <taxon>Hexapoda</taxon>
        <taxon>Insecta</taxon>
        <taxon>Pterygota</taxon>
        <taxon>Neoptera</taxon>
        <taxon>Endopterygota</taxon>
        <taxon>Hymenoptera</taxon>
        <taxon>Apocrita</taxon>
        <taxon>Aculeata</taxon>
        <taxon>Apoidea</taxon>
        <taxon>Anthophila</taxon>
        <taxon>Apidae</taxon>
        <taxon>Ceratina</taxon>
        <taxon>Zadontomerus</taxon>
    </lineage>
</organism>
<proteinExistence type="predicted"/>
<dbReference type="InterPro" id="IPR029526">
    <property type="entry name" value="PGBD"/>
</dbReference>
<dbReference type="PANTHER" id="PTHR46599:SF3">
    <property type="entry name" value="PIGGYBAC TRANSPOSABLE ELEMENT-DERIVED PROTEIN 4"/>
    <property type="match status" value="1"/>
</dbReference>
<feature type="domain" description="PiggyBac transposable element-derived protein" evidence="1">
    <location>
        <begin position="12"/>
        <end position="158"/>
    </location>
</feature>
<dbReference type="AlphaFoldDB" id="A0AAJ7J4W9"/>